<reference evidence="2 3" key="1">
    <citation type="journal article" date="2017" name="G3 (Bethesda)">
        <title>First Draft Genome Sequence of the Pathogenic Fungus Lomentospora prolificans (Formerly Scedosporium prolificans).</title>
        <authorList>
            <person name="Luo R."/>
            <person name="Zimin A."/>
            <person name="Workman R."/>
            <person name="Fan Y."/>
            <person name="Pertea G."/>
            <person name="Grossman N."/>
            <person name="Wear M.P."/>
            <person name="Jia B."/>
            <person name="Miller H."/>
            <person name="Casadevall A."/>
            <person name="Timp W."/>
            <person name="Zhang S.X."/>
            <person name="Salzberg S.L."/>
        </authorList>
    </citation>
    <scope>NUCLEOTIDE SEQUENCE [LARGE SCALE GENOMIC DNA]</scope>
    <source>
        <strain evidence="2 3">JHH-5317</strain>
    </source>
</reference>
<evidence type="ECO:0000313" key="2">
    <source>
        <dbReference type="EMBL" id="PKS08102.1"/>
    </source>
</evidence>
<feature type="compositionally biased region" description="Polar residues" evidence="1">
    <location>
        <begin position="123"/>
        <end position="135"/>
    </location>
</feature>
<protein>
    <submittedName>
        <fullName evidence="2">Uncharacterized protein</fullName>
    </submittedName>
</protein>
<sequence>MYDVEISGSIMQKFSLGLYDDLDLRLNVGTKVDARPDNSLGNSINERLDPTHPSLSEFPTHLAQNIIVFYHHFSLDVHLLGKMQPKALLTLLATASLASAAVFPRVDSHGANKPALLRRQNDGDSSSTDAGTPTDTGVVENPTPSDNGDVQSTDPAIGTIPPDTGAPAADTSAPAADISAPAADTSAPAADTSVPSDTASIPENSSAPPDTSSALVVPTEPTSSEGTISTEPPASSPESPNLPPPTTSSSSSLPSPTPTSPTSSSLRPTTVTVTTTTTPPPPPPPPTTPTTKVTVIIPNPITITIFPSPAVVTVLPPPPPPPARPPPYWEVQNFTRTCNRDDTSCNYYFGIATFNDPWNEPLTQGTCNYTITGSGASRLPAINIPCEGGWRSSSAWSGQFGPGNGFTVFGLTNYVGIIWPAYADWELTNGVAVKPNKWYWPQWF</sequence>
<dbReference type="VEuPathDB" id="FungiDB:jhhlp_005377"/>
<proteinExistence type="predicted"/>
<feature type="compositionally biased region" description="Low complexity" evidence="1">
    <location>
        <begin position="247"/>
        <end position="277"/>
    </location>
</feature>
<keyword evidence="3" id="KW-1185">Reference proteome</keyword>
<feature type="compositionally biased region" description="Low complexity" evidence="1">
    <location>
        <begin position="158"/>
        <end position="193"/>
    </location>
</feature>
<feature type="compositionally biased region" description="Pro residues" evidence="1">
    <location>
        <begin position="278"/>
        <end position="288"/>
    </location>
</feature>
<accession>A0A2N3N6V1</accession>
<feature type="region of interest" description="Disordered" evidence="1">
    <location>
        <begin position="113"/>
        <end position="292"/>
    </location>
</feature>
<gene>
    <name evidence="2" type="ORF">jhhlp_005377</name>
</gene>
<name>A0A2N3N6V1_9PEZI</name>
<evidence type="ECO:0000313" key="3">
    <source>
        <dbReference type="Proteomes" id="UP000233524"/>
    </source>
</evidence>
<feature type="compositionally biased region" description="Polar residues" evidence="1">
    <location>
        <begin position="142"/>
        <end position="154"/>
    </location>
</feature>
<comment type="caution">
    <text evidence="2">The sequence shown here is derived from an EMBL/GenBank/DDBJ whole genome shotgun (WGS) entry which is preliminary data.</text>
</comment>
<dbReference type="EMBL" id="NLAX01000700">
    <property type="protein sequence ID" value="PKS08102.1"/>
    <property type="molecule type" value="Genomic_DNA"/>
</dbReference>
<feature type="compositionally biased region" description="Low complexity" evidence="1">
    <location>
        <begin position="227"/>
        <end position="239"/>
    </location>
</feature>
<dbReference type="OrthoDB" id="5352317at2759"/>
<feature type="compositionally biased region" description="Polar residues" evidence="1">
    <location>
        <begin position="194"/>
        <end position="226"/>
    </location>
</feature>
<dbReference type="InParanoid" id="A0A2N3N6V1"/>
<organism evidence="2 3">
    <name type="scientific">Lomentospora prolificans</name>
    <dbReference type="NCBI Taxonomy" id="41688"/>
    <lineage>
        <taxon>Eukaryota</taxon>
        <taxon>Fungi</taxon>
        <taxon>Dikarya</taxon>
        <taxon>Ascomycota</taxon>
        <taxon>Pezizomycotina</taxon>
        <taxon>Sordariomycetes</taxon>
        <taxon>Hypocreomycetidae</taxon>
        <taxon>Microascales</taxon>
        <taxon>Microascaceae</taxon>
        <taxon>Lomentospora</taxon>
    </lineage>
</organism>
<dbReference type="Proteomes" id="UP000233524">
    <property type="component" value="Unassembled WGS sequence"/>
</dbReference>
<evidence type="ECO:0000256" key="1">
    <source>
        <dbReference type="SAM" id="MobiDB-lite"/>
    </source>
</evidence>
<dbReference type="AlphaFoldDB" id="A0A2N3N6V1"/>